<keyword evidence="3" id="KW-1185">Reference proteome</keyword>
<dbReference type="PANTHER" id="PTHR43883">
    <property type="entry name" value="SLR0207 PROTEIN"/>
    <property type="match status" value="1"/>
</dbReference>
<gene>
    <name evidence="2" type="ORF">FLL46_26025</name>
</gene>
<dbReference type="OrthoDB" id="255834at2"/>
<evidence type="ECO:0000313" key="3">
    <source>
        <dbReference type="Proteomes" id="UP000315439"/>
    </source>
</evidence>
<dbReference type="SUPFAM" id="SSF56091">
    <property type="entry name" value="DNA ligase/mRNA capping enzyme, catalytic domain"/>
    <property type="match status" value="1"/>
</dbReference>
<sequence>MNTRYKYPRTPHLPWSPGATKDDTRCVTTDIFVDKKIVITEKMDGENTTLYNDHTHARSVDSRHHSSRNWIKRLHAAIAHEIPGNWRICGENLYAQHSIVYEQLSSYFYGFSIWNEENFCLSWTETMEWFEVLGLTAPPVIYRGLWDEKLVRSINVDVNSVEGYVVRLENKFHYGDFDKSVAKWVRGGHVQTDKHWMYSEIKTNGLACPSKTDKIDKEKADESK</sequence>
<evidence type="ECO:0000313" key="2">
    <source>
        <dbReference type="EMBL" id="TQV81071.1"/>
    </source>
</evidence>
<feature type="domain" description="RNA ligase" evidence="1">
    <location>
        <begin position="36"/>
        <end position="185"/>
    </location>
</feature>
<dbReference type="PANTHER" id="PTHR43883:SF1">
    <property type="entry name" value="GLUCONOKINASE"/>
    <property type="match status" value="1"/>
</dbReference>
<organism evidence="2 3">
    <name type="scientific">Aliikangiella coralliicola</name>
    <dbReference type="NCBI Taxonomy" id="2592383"/>
    <lineage>
        <taxon>Bacteria</taxon>
        <taxon>Pseudomonadati</taxon>
        <taxon>Pseudomonadota</taxon>
        <taxon>Gammaproteobacteria</taxon>
        <taxon>Oceanospirillales</taxon>
        <taxon>Pleioneaceae</taxon>
        <taxon>Aliikangiella</taxon>
    </lineage>
</organism>
<accession>A0A545TV82</accession>
<dbReference type="EMBL" id="VIKS01000017">
    <property type="protein sequence ID" value="TQV81071.1"/>
    <property type="molecule type" value="Genomic_DNA"/>
</dbReference>
<dbReference type="Gene3D" id="3.30.470.30">
    <property type="entry name" value="DNA ligase/mRNA capping enzyme"/>
    <property type="match status" value="1"/>
</dbReference>
<dbReference type="InterPro" id="IPR021122">
    <property type="entry name" value="RNA_ligase_dom_REL/Rnl2"/>
</dbReference>
<proteinExistence type="predicted"/>
<dbReference type="GO" id="GO:0016874">
    <property type="term" value="F:ligase activity"/>
    <property type="evidence" value="ECO:0007669"/>
    <property type="project" value="UniProtKB-KW"/>
</dbReference>
<evidence type="ECO:0000259" key="1">
    <source>
        <dbReference type="Pfam" id="PF09414"/>
    </source>
</evidence>
<dbReference type="Proteomes" id="UP000315439">
    <property type="component" value="Unassembled WGS sequence"/>
</dbReference>
<keyword evidence="2" id="KW-0436">Ligase</keyword>
<dbReference type="AlphaFoldDB" id="A0A545TV82"/>
<name>A0A545TV82_9GAMM</name>
<dbReference type="Pfam" id="PF09414">
    <property type="entry name" value="RNA_ligase"/>
    <property type="match status" value="1"/>
</dbReference>
<dbReference type="InterPro" id="IPR052732">
    <property type="entry name" value="Cell-binding_unc_protein"/>
</dbReference>
<reference evidence="2 3" key="1">
    <citation type="submission" date="2019-07" db="EMBL/GenBank/DDBJ databases">
        <title>Draft genome for Aliikangiella sp. M105.</title>
        <authorList>
            <person name="Wang G."/>
        </authorList>
    </citation>
    <scope>NUCLEOTIDE SEQUENCE [LARGE SCALE GENOMIC DNA]</scope>
    <source>
        <strain evidence="2 3">M105</strain>
    </source>
</reference>
<comment type="caution">
    <text evidence="2">The sequence shown here is derived from an EMBL/GenBank/DDBJ whole genome shotgun (WGS) entry which is preliminary data.</text>
</comment>
<protein>
    <submittedName>
        <fullName evidence="2">2'-5' RNA ligase</fullName>
    </submittedName>
</protein>
<dbReference type="RefSeq" id="WP_142935226.1">
    <property type="nucleotide sequence ID" value="NZ_ML660173.1"/>
</dbReference>